<dbReference type="Proteomes" id="UP000822626">
    <property type="component" value="Segment"/>
</dbReference>
<accession>A0AAE7K6B4</accession>
<dbReference type="GeneID" id="60336182"/>
<dbReference type="EMBL" id="MT498061">
    <property type="protein sequence ID" value="QKY80234.1"/>
    <property type="molecule type" value="Genomic_DNA"/>
</dbReference>
<proteinExistence type="predicted"/>
<dbReference type="RefSeq" id="YP_009964470.1">
    <property type="nucleotide sequence ID" value="NC_051730.1"/>
</dbReference>
<sequence>MPERIQRKRSKGWRMPEGAIYVGRPTKCTDDDNCCGTCGGCLCDGAC</sequence>
<reference evidence="1 2" key="1">
    <citation type="submission" date="2020-05" db="EMBL/GenBank/DDBJ databases">
        <authorList>
            <person name="Abdela F."/>
            <person name="Strong C."/>
            <person name="Regner K."/>
            <person name="Tsourkas P.K."/>
            <person name="Garlena R.A."/>
            <person name="Russell D.A."/>
            <person name="Pope W.H."/>
            <person name="Jacobs-Sera D."/>
            <person name="Hatfull G.F."/>
        </authorList>
    </citation>
    <scope>NUCLEOTIDE SEQUENCE [LARGE SCALE GENOMIC DNA]</scope>
</reference>
<dbReference type="KEGG" id="vg:60336182"/>
<organism evidence="1 2">
    <name type="scientific">Mycobacterium phage Jung</name>
    <dbReference type="NCBI Taxonomy" id="2742107"/>
    <lineage>
        <taxon>Viruses</taxon>
        <taxon>Duplodnaviria</taxon>
        <taxon>Heunggongvirae</taxon>
        <taxon>Uroviricota</taxon>
        <taxon>Caudoviricetes</taxon>
        <taxon>Pclasvirinae</taxon>
        <taxon>Fishburnevirus</taxon>
        <taxon>Fishburnevirus jung</taxon>
    </lineage>
</organism>
<name>A0AAE7K6B4_9CAUD</name>
<evidence type="ECO:0000313" key="1">
    <source>
        <dbReference type="EMBL" id="QKY80234.1"/>
    </source>
</evidence>
<gene>
    <name evidence="1" type="primary">59</name>
    <name evidence="1" type="ORF">SEA_JUNG_59</name>
</gene>
<keyword evidence="2" id="KW-1185">Reference proteome</keyword>
<protein>
    <submittedName>
        <fullName evidence="1">Uncharacterized protein</fullName>
    </submittedName>
</protein>
<evidence type="ECO:0000313" key="2">
    <source>
        <dbReference type="Proteomes" id="UP000822626"/>
    </source>
</evidence>